<feature type="domain" description="UvrD-like helicase ATP-binding" evidence="13">
    <location>
        <begin position="23"/>
        <end position="347"/>
    </location>
</feature>
<dbReference type="CDD" id="cd18807">
    <property type="entry name" value="SF1_C_UvrD"/>
    <property type="match status" value="1"/>
</dbReference>
<dbReference type="Pfam" id="PF13361">
    <property type="entry name" value="UvrD_C"/>
    <property type="match status" value="1"/>
</dbReference>
<dbReference type="Pfam" id="PF00580">
    <property type="entry name" value="UvrD-helicase"/>
    <property type="match status" value="2"/>
</dbReference>
<evidence type="ECO:0000256" key="12">
    <source>
        <dbReference type="SAM" id="MobiDB-lite"/>
    </source>
</evidence>
<evidence type="ECO:0000256" key="9">
    <source>
        <dbReference type="ARBA" id="ARBA00034808"/>
    </source>
</evidence>
<name>A0ABR7NMQ4_9FIRM</name>
<dbReference type="PANTHER" id="PTHR11070:SF2">
    <property type="entry name" value="ATP-DEPENDENT DNA HELICASE SRS2"/>
    <property type="match status" value="1"/>
</dbReference>
<comment type="caution">
    <text evidence="15">The sequence shown here is derived from an EMBL/GenBank/DDBJ whole genome shotgun (WGS) entry which is preliminary data.</text>
</comment>
<accession>A0ABR7NMQ4</accession>
<feature type="domain" description="UvrD-like helicase C-terminal" evidence="14">
    <location>
        <begin position="348"/>
        <end position="620"/>
    </location>
</feature>
<dbReference type="Proteomes" id="UP000658131">
    <property type="component" value="Unassembled WGS sequence"/>
</dbReference>
<evidence type="ECO:0000256" key="6">
    <source>
        <dbReference type="ARBA" id="ARBA00023125"/>
    </source>
</evidence>
<dbReference type="PROSITE" id="PS51198">
    <property type="entry name" value="UVRD_HELICASE_ATP_BIND"/>
    <property type="match status" value="1"/>
</dbReference>
<evidence type="ECO:0000256" key="8">
    <source>
        <dbReference type="ARBA" id="ARBA00034617"/>
    </source>
</evidence>
<dbReference type="SUPFAM" id="SSF52540">
    <property type="entry name" value="P-loop containing nucleoside triphosphate hydrolases"/>
    <property type="match status" value="1"/>
</dbReference>
<dbReference type="InterPro" id="IPR014017">
    <property type="entry name" value="DNA_helicase_UvrD-like_C"/>
</dbReference>
<dbReference type="InterPro" id="IPR000212">
    <property type="entry name" value="DNA_helicase_UvrD/REP"/>
</dbReference>
<evidence type="ECO:0000256" key="3">
    <source>
        <dbReference type="ARBA" id="ARBA00022801"/>
    </source>
</evidence>
<feature type="binding site" evidence="11">
    <location>
        <begin position="44"/>
        <end position="51"/>
    </location>
    <ligand>
        <name>ATP</name>
        <dbReference type="ChEBI" id="CHEBI:30616"/>
    </ligand>
</feature>
<evidence type="ECO:0000256" key="5">
    <source>
        <dbReference type="ARBA" id="ARBA00022840"/>
    </source>
</evidence>
<dbReference type="InterPro" id="IPR013986">
    <property type="entry name" value="DExx_box_DNA_helicase_dom_sf"/>
</dbReference>
<dbReference type="Gene3D" id="1.10.10.160">
    <property type="match status" value="1"/>
</dbReference>
<evidence type="ECO:0000256" key="1">
    <source>
        <dbReference type="ARBA" id="ARBA00009922"/>
    </source>
</evidence>
<evidence type="ECO:0000256" key="4">
    <source>
        <dbReference type="ARBA" id="ARBA00022806"/>
    </source>
</evidence>
<dbReference type="EMBL" id="JACRTB010000044">
    <property type="protein sequence ID" value="MBC8577700.1"/>
    <property type="molecule type" value="Genomic_DNA"/>
</dbReference>
<evidence type="ECO:0000256" key="10">
    <source>
        <dbReference type="ARBA" id="ARBA00048988"/>
    </source>
</evidence>
<feature type="region of interest" description="Disordered" evidence="12">
    <location>
        <begin position="696"/>
        <end position="715"/>
    </location>
</feature>
<dbReference type="InterPro" id="IPR027417">
    <property type="entry name" value="P-loop_NTPase"/>
</dbReference>
<keyword evidence="4 11" id="KW-0347">Helicase</keyword>
<dbReference type="Pfam" id="PF21196">
    <property type="entry name" value="PcrA_UvrD_tudor"/>
    <property type="match status" value="1"/>
</dbReference>
<organism evidence="15 16">
    <name type="scientific">Yanshouia hominis</name>
    <dbReference type="NCBI Taxonomy" id="2763673"/>
    <lineage>
        <taxon>Bacteria</taxon>
        <taxon>Bacillati</taxon>
        <taxon>Bacillota</taxon>
        <taxon>Clostridia</taxon>
        <taxon>Eubacteriales</taxon>
        <taxon>Oscillospiraceae</taxon>
        <taxon>Yanshouia</taxon>
    </lineage>
</organism>
<dbReference type="InterPro" id="IPR014016">
    <property type="entry name" value="UvrD-like_ATP-bd"/>
</dbReference>
<dbReference type="Gene3D" id="1.10.486.10">
    <property type="entry name" value="PCRA, domain 4"/>
    <property type="match status" value="1"/>
</dbReference>
<protein>
    <recommendedName>
        <fullName evidence="9">DNA 3'-5' helicase</fullName>
        <ecNumber evidence="9">5.6.2.4</ecNumber>
    </recommendedName>
</protein>
<sequence length="801" mass="89702">MLNSEQGARYLALRRALIEQRFSRMNEMQRQAVLTTEGPLLILAGAGSGKTTVLINRIANLLLFGTGYRSETVPFWVGEDDLSWLEQAKEGRVQDDAVLRRLLAENPPRPWEILAITFTNKAAGELRARLSTMLGEQEGGQIHASTFHSACVRILRGEIEHLGYRSGFVIYDSDDSQKVIREALKELNLDDKTFAPRAVLAKIGECKDLLETPADTLARAKAKDDFRLSKIASVYERYQRRLKESNALDFDDIITLTVRLFSQFPEVLAKYQRRYRYIMVDEYQDTNRSQYRLVAQLAGGCRNLCVVGDDDQSIYRFRGATIENILSFEEQYPGAAVIRLEQNYRSTQNILTAANRVIAQNVGRKGKTLWTASGDGDKLTLYTAYDERDEAAAIADAVSHAHREGKNYSDCAVLYRLNAQSQAIESAFALAGIPYKVIGGTRFFDRKEIKDIIAYLSVLHNPADILRLLRIVNEPKRGIGDATMASVQEISELLEVGVFEVLQNADQYAPLQRKAKGLMQFASMMTGLIDAAAAAPLDELLDELLDVTGYRRMLASEGITGQTRLENIEELKSTIRRYEDESEEPTLGGFLEEVALYTDVDSYSENDDAVVLMTLHAAKGLEFPLVWIPGMEEGLFPSMRSLGDPEQLEEERRLAYVGITRAKEHLTLVTAKRRMLFGQTLYGRESRFLKEIPEELLERTGRKPPEQTGQNRAAEARAARKNAIEAENAISRRIGVGSSASTAAESPVFDLQKGDRVMHRVFGEGTILSVTPMGGDHMVEIRFPKGVKKIMAAFARLQKLS</sequence>
<evidence type="ECO:0000259" key="14">
    <source>
        <dbReference type="PROSITE" id="PS51217"/>
    </source>
</evidence>
<keyword evidence="2 11" id="KW-0547">Nucleotide-binding</keyword>
<evidence type="ECO:0000259" key="13">
    <source>
        <dbReference type="PROSITE" id="PS51198"/>
    </source>
</evidence>
<dbReference type="PROSITE" id="PS51217">
    <property type="entry name" value="UVRD_HELICASE_CTER"/>
    <property type="match status" value="1"/>
</dbReference>
<keyword evidence="7" id="KW-0413">Isomerase</keyword>
<keyword evidence="16" id="KW-1185">Reference proteome</keyword>
<evidence type="ECO:0000313" key="15">
    <source>
        <dbReference type="EMBL" id="MBC8577700.1"/>
    </source>
</evidence>
<keyword evidence="6" id="KW-0238">DNA-binding</keyword>
<keyword evidence="3 11" id="KW-0378">Hydrolase</keyword>
<keyword evidence="5 11" id="KW-0067">ATP-binding</keyword>
<dbReference type="RefSeq" id="WP_262401065.1">
    <property type="nucleotide sequence ID" value="NZ_JACRTB010000044.1"/>
</dbReference>
<evidence type="ECO:0000256" key="2">
    <source>
        <dbReference type="ARBA" id="ARBA00022741"/>
    </source>
</evidence>
<feature type="compositionally biased region" description="Basic and acidic residues" evidence="12">
    <location>
        <begin position="696"/>
        <end position="705"/>
    </location>
</feature>
<evidence type="ECO:0000313" key="16">
    <source>
        <dbReference type="Proteomes" id="UP000658131"/>
    </source>
</evidence>
<comment type="catalytic activity">
    <reaction evidence="8">
        <text>Couples ATP hydrolysis with the unwinding of duplex DNA by translocating in the 3'-5' direction.</text>
        <dbReference type="EC" id="5.6.2.4"/>
    </reaction>
</comment>
<comment type="catalytic activity">
    <reaction evidence="10">
        <text>ATP + H2O = ADP + phosphate + H(+)</text>
        <dbReference type="Rhea" id="RHEA:13065"/>
        <dbReference type="ChEBI" id="CHEBI:15377"/>
        <dbReference type="ChEBI" id="CHEBI:15378"/>
        <dbReference type="ChEBI" id="CHEBI:30616"/>
        <dbReference type="ChEBI" id="CHEBI:43474"/>
        <dbReference type="ChEBI" id="CHEBI:456216"/>
        <dbReference type="EC" id="5.6.2.4"/>
    </reaction>
</comment>
<gene>
    <name evidence="15" type="ORF">H8717_14995</name>
</gene>
<dbReference type="PANTHER" id="PTHR11070">
    <property type="entry name" value="UVRD / RECB / PCRA DNA HELICASE FAMILY MEMBER"/>
    <property type="match status" value="1"/>
</dbReference>
<proteinExistence type="inferred from homology"/>
<dbReference type="EC" id="5.6.2.4" evidence="9"/>
<evidence type="ECO:0000256" key="7">
    <source>
        <dbReference type="ARBA" id="ARBA00023235"/>
    </source>
</evidence>
<evidence type="ECO:0000256" key="11">
    <source>
        <dbReference type="PROSITE-ProRule" id="PRU00560"/>
    </source>
</evidence>
<reference evidence="15 16" key="1">
    <citation type="submission" date="2020-08" db="EMBL/GenBank/DDBJ databases">
        <title>Genome public.</title>
        <authorList>
            <person name="Liu C."/>
            <person name="Sun Q."/>
        </authorList>
    </citation>
    <scope>NUCLEOTIDE SEQUENCE [LARGE SCALE GENOMIC DNA]</scope>
    <source>
        <strain evidence="15 16">BX1</strain>
    </source>
</reference>
<dbReference type="Gene3D" id="3.40.50.300">
    <property type="entry name" value="P-loop containing nucleotide triphosphate hydrolases"/>
    <property type="match status" value="2"/>
</dbReference>
<dbReference type="CDD" id="cd17932">
    <property type="entry name" value="DEXQc_UvrD"/>
    <property type="match status" value="1"/>
</dbReference>
<comment type="similarity">
    <text evidence="1">Belongs to the helicase family. UvrD subfamily.</text>
</comment>